<comment type="caution">
    <text evidence="2">The sequence shown here is derived from an EMBL/GenBank/DDBJ whole genome shotgun (WGS) entry which is preliminary data.</text>
</comment>
<accession>A0ABD1SNW1</accession>
<dbReference type="Proteomes" id="UP001604277">
    <property type="component" value="Unassembled WGS sequence"/>
</dbReference>
<evidence type="ECO:0000313" key="2">
    <source>
        <dbReference type="EMBL" id="KAL2502018.1"/>
    </source>
</evidence>
<protein>
    <submittedName>
        <fullName evidence="2">Uncharacterized protein</fullName>
    </submittedName>
</protein>
<gene>
    <name evidence="2" type="ORF">Fot_35866</name>
</gene>
<keyword evidence="3" id="KW-1185">Reference proteome</keyword>
<organism evidence="2 3">
    <name type="scientific">Forsythia ovata</name>
    <dbReference type="NCBI Taxonomy" id="205694"/>
    <lineage>
        <taxon>Eukaryota</taxon>
        <taxon>Viridiplantae</taxon>
        <taxon>Streptophyta</taxon>
        <taxon>Embryophyta</taxon>
        <taxon>Tracheophyta</taxon>
        <taxon>Spermatophyta</taxon>
        <taxon>Magnoliopsida</taxon>
        <taxon>eudicotyledons</taxon>
        <taxon>Gunneridae</taxon>
        <taxon>Pentapetalae</taxon>
        <taxon>asterids</taxon>
        <taxon>lamiids</taxon>
        <taxon>Lamiales</taxon>
        <taxon>Oleaceae</taxon>
        <taxon>Forsythieae</taxon>
        <taxon>Forsythia</taxon>
    </lineage>
</organism>
<keyword evidence="1" id="KW-0808">Transferase</keyword>
<dbReference type="InterPro" id="IPR023213">
    <property type="entry name" value="CAT-like_dom_sf"/>
</dbReference>
<dbReference type="GO" id="GO:0016740">
    <property type="term" value="F:transferase activity"/>
    <property type="evidence" value="ECO:0007669"/>
    <property type="project" value="UniProtKB-KW"/>
</dbReference>
<proteinExistence type="predicted"/>
<dbReference type="EMBL" id="JBFOLJ010000010">
    <property type="protein sequence ID" value="KAL2502018.1"/>
    <property type="molecule type" value="Genomic_DNA"/>
</dbReference>
<reference evidence="3" key="1">
    <citation type="submission" date="2024-07" db="EMBL/GenBank/DDBJ databases">
        <title>Two chromosome-level genome assemblies of Korean endemic species Abeliophyllum distichum and Forsythia ovata (Oleaceae).</title>
        <authorList>
            <person name="Jang H."/>
        </authorList>
    </citation>
    <scope>NUCLEOTIDE SEQUENCE [LARGE SCALE GENOMIC DNA]</scope>
</reference>
<name>A0ABD1SNW1_9LAMI</name>
<dbReference type="InterPro" id="IPR051283">
    <property type="entry name" value="Sec_Metabolite_Acyltrans"/>
</dbReference>
<dbReference type="Pfam" id="PF02458">
    <property type="entry name" value="Transferase"/>
    <property type="match status" value="1"/>
</dbReference>
<sequence length="147" mass="15938">MGSSPRFPMYESDFGWRKPFAVRNGRANKFDGKISAILGHNGGGSIDLEVVLAPETHDSNIKSVNGVKMKRIDINCKVAGAAQDTKEKALQIVESGHETAKTRKEKIGGLLQKTGEQIKGLAQRTADAMKHTFAIADTDEDDPNVTD</sequence>
<dbReference type="Gene3D" id="3.30.559.10">
    <property type="entry name" value="Chloramphenicol acetyltransferase-like domain"/>
    <property type="match status" value="1"/>
</dbReference>
<dbReference type="PANTHER" id="PTHR31896">
    <property type="entry name" value="FAMILY REGULATORY PROTEIN, PUTATIVE (AFU_ORTHOLOGUE AFUA_3G14730)-RELATED"/>
    <property type="match status" value="1"/>
</dbReference>
<evidence type="ECO:0000256" key="1">
    <source>
        <dbReference type="ARBA" id="ARBA00022679"/>
    </source>
</evidence>
<dbReference type="AlphaFoldDB" id="A0ABD1SNW1"/>
<dbReference type="PANTHER" id="PTHR31896:SF64">
    <property type="entry name" value="TRICHOTHECENE 3-O-ACETYLTRANSFERASE"/>
    <property type="match status" value="1"/>
</dbReference>
<evidence type="ECO:0000313" key="3">
    <source>
        <dbReference type="Proteomes" id="UP001604277"/>
    </source>
</evidence>